<dbReference type="Pfam" id="PF19583">
    <property type="entry name" value="ODP"/>
    <property type="match status" value="1"/>
</dbReference>
<dbReference type="InterPro" id="IPR029039">
    <property type="entry name" value="Flavoprotein-like_sf"/>
</dbReference>
<dbReference type="RefSeq" id="WP_012608269.1">
    <property type="nucleotide sequence ID" value="NC_011766.1"/>
</dbReference>
<dbReference type="CDD" id="cd07709">
    <property type="entry name" value="flavodiiron_proteins_MBL-fold"/>
    <property type="match status" value="1"/>
</dbReference>
<evidence type="ECO:0000259" key="1">
    <source>
        <dbReference type="PROSITE" id="PS50902"/>
    </source>
</evidence>
<organism evidence="2 3">
    <name type="scientific">Desulfurococcus amylolyticus (strain DSM 18924 / JCM 16383 / VKM B-2413 / 1221n)</name>
    <name type="common">Desulfurococcus kamchatkensis</name>
    <dbReference type="NCBI Taxonomy" id="490899"/>
    <lineage>
        <taxon>Archaea</taxon>
        <taxon>Thermoproteota</taxon>
        <taxon>Thermoprotei</taxon>
        <taxon>Desulfurococcales</taxon>
        <taxon>Desulfurococcaceae</taxon>
        <taxon>Desulfurococcus</taxon>
    </lineage>
</organism>
<protein>
    <submittedName>
        <fullName evidence="2">Beta-lactamase domain protein</fullName>
    </submittedName>
</protein>
<gene>
    <name evidence="2" type="ordered locus">DKAM_0602</name>
</gene>
<evidence type="ECO:0000313" key="3">
    <source>
        <dbReference type="Proteomes" id="UP000006903"/>
    </source>
</evidence>
<dbReference type="InterPro" id="IPR001279">
    <property type="entry name" value="Metallo-B-lactamas"/>
</dbReference>
<feature type="domain" description="Flavodoxin-like" evidence="1">
    <location>
        <begin position="264"/>
        <end position="404"/>
    </location>
</feature>
<dbReference type="Proteomes" id="UP000006903">
    <property type="component" value="Chromosome"/>
</dbReference>
<dbReference type="GO" id="GO:0010181">
    <property type="term" value="F:FMN binding"/>
    <property type="evidence" value="ECO:0007669"/>
    <property type="project" value="InterPro"/>
</dbReference>
<dbReference type="STRING" id="490899.DKAM_0602"/>
<dbReference type="InterPro" id="IPR045761">
    <property type="entry name" value="ODP_dom"/>
</dbReference>
<dbReference type="eggNOG" id="arCOG00509">
    <property type="taxonomic scope" value="Archaea"/>
</dbReference>
<dbReference type="EMBL" id="CP001140">
    <property type="protein sequence ID" value="ACL10928.1"/>
    <property type="molecule type" value="Genomic_DNA"/>
</dbReference>
<name>B8D497_DESA1</name>
<accession>B8D497</accession>
<dbReference type="GeneID" id="7170801"/>
<dbReference type="PANTHER" id="PTHR43717:SF1">
    <property type="entry name" value="ANAEROBIC NITRIC OXIDE REDUCTASE FLAVORUBREDOXIN"/>
    <property type="match status" value="1"/>
</dbReference>
<sequence>MDDNMMEYNVSKLTSNLYLLRFKDTSTKYFEGLWEIPEGIMYNSYVYTSNEGAIVFDTWKMGLGNEFLEALRNIVDLRDVRYIVVHHMEPDHSGILKTLVEKADPIVLGHPLVKNMAESFYSVSMKFRPVKDGEEIVFDDEKIIFYHTPWLHWPETIMSYITSWKILLTCDAFGSYGVFKEVWADELSGEDYERYLWYAKKYFANVIGIHYEWVVKNLEKLVSRGVTPNLVLPSHGLLLRGDPLDYMYKKYKSWGHGEPEQGKTLLIYTSMYGFVERTVKIIREYFSGLNQDIDMIGFTDSNRPSISDVIGKAFDAENIILVSATYDADLYPLMKHIASLITRKTPRGKKVAIIAQYGWGGKAGKILEEMMSTQGFKVVGVVEFKAGEEERYRDKIIGLIESLKK</sequence>
<dbReference type="PROSITE" id="PS50902">
    <property type="entry name" value="FLAVODOXIN_LIKE"/>
    <property type="match status" value="1"/>
</dbReference>
<dbReference type="SMART" id="SM00849">
    <property type="entry name" value="Lactamase_B"/>
    <property type="match status" value="1"/>
</dbReference>
<dbReference type="AlphaFoldDB" id="B8D497"/>
<dbReference type="PANTHER" id="PTHR43717">
    <property type="entry name" value="ANAEROBIC NITRIC OXIDE REDUCTASE FLAVORUBREDOXIN"/>
    <property type="match status" value="1"/>
</dbReference>
<dbReference type="HOGENOM" id="CLU_017490_0_0_2"/>
<evidence type="ECO:0000313" key="2">
    <source>
        <dbReference type="EMBL" id="ACL10928.1"/>
    </source>
</evidence>
<dbReference type="SUPFAM" id="SSF52218">
    <property type="entry name" value="Flavoproteins"/>
    <property type="match status" value="1"/>
</dbReference>
<dbReference type="SUPFAM" id="SSF56281">
    <property type="entry name" value="Metallo-hydrolase/oxidoreductase"/>
    <property type="match status" value="1"/>
</dbReference>
<dbReference type="InterPro" id="IPR036866">
    <property type="entry name" value="RibonucZ/Hydroxyglut_hydro"/>
</dbReference>
<proteinExistence type="predicted"/>
<reference evidence="2 3" key="1">
    <citation type="journal article" date="2009" name="J. Bacteriol.">
        <title>Complete genome sequence of the anaerobic, protein-degrading hyperthermophilic crenarchaeon Desulfurococcus kamchatkensis.</title>
        <authorList>
            <person name="Ravin N.V."/>
            <person name="Mardanov A.V."/>
            <person name="Beletsky A.V."/>
            <person name="Kublanov I.V."/>
            <person name="Kolganova T.V."/>
            <person name="Lebedinsky A.V."/>
            <person name="Chernyh N.A."/>
            <person name="Bonch-Osmolovskaya E.A."/>
            <person name="Skryabin K.G."/>
        </authorList>
    </citation>
    <scope>NUCLEOTIDE SEQUENCE [LARGE SCALE GENOMIC DNA]</scope>
    <source>
        <strain evidence="3">DSM 18924 / JCM 16383 / VKM B-2413 / 1221n</strain>
    </source>
</reference>
<dbReference type="InterPro" id="IPR008254">
    <property type="entry name" value="Flavodoxin/NO_synth"/>
</dbReference>
<dbReference type="KEGG" id="dka:DKAM_0602"/>
<dbReference type="Gene3D" id="3.40.50.360">
    <property type="match status" value="1"/>
</dbReference>
<dbReference type="Gene3D" id="3.60.15.10">
    <property type="entry name" value="Ribonuclease Z/Hydroxyacylglutathione hydrolase-like"/>
    <property type="match status" value="1"/>
</dbReference>